<dbReference type="CDD" id="cd00003">
    <property type="entry name" value="PNPsynthase"/>
    <property type="match status" value="1"/>
</dbReference>
<evidence type="ECO:0000256" key="2">
    <source>
        <dbReference type="ARBA" id="ARBA00022679"/>
    </source>
</evidence>
<organism evidence="4">
    <name type="scientific">hydrothermal vent metagenome</name>
    <dbReference type="NCBI Taxonomy" id="652676"/>
    <lineage>
        <taxon>unclassified sequences</taxon>
        <taxon>metagenomes</taxon>
        <taxon>ecological metagenomes</taxon>
    </lineage>
</organism>
<evidence type="ECO:0000313" key="4">
    <source>
        <dbReference type="EMBL" id="VAX22562.1"/>
    </source>
</evidence>
<dbReference type="GO" id="GO:0033856">
    <property type="term" value="F:pyridoxine 5'-phosphate synthase activity"/>
    <property type="evidence" value="ECO:0007669"/>
    <property type="project" value="UniProtKB-EC"/>
</dbReference>
<dbReference type="NCBIfam" id="NF003625">
    <property type="entry name" value="PRK05265.1-3"/>
    <property type="match status" value="1"/>
</dbReference>
<dbReference type="InterPro" id="IPR036130">
    <property type="entry name" value="Pyridoxine-5'_phos_synth"/>
</dbReference>
<keyword evidence="3" id="KW-0664">Pyridoxine biosynthesis</keyword>
<reference evidence="4" key="1">
    <citation type="submission" date="2018-06" db="EMBL/GenBank/DDBJ databases">
        <authorList>
            <person name="Zhirakovskaya E."/>
        </authorList>
    </citation>
    <scope>NUCLEOTIDE SEQUENCE</scope>
</reference>
<dbReference type="EMBL" id="UOGE01000077">
    <property type="protein sequence ID" value="VAX22562.1"/>
    <property type="molecule type" value="Genomic_DNA"/>
</dbReference>
<dbReference type="NCBIfam" id="TIGR00559">
    <property type="entry name" value="pdxJ"/>
    <property type="match status" value="1"/>
</dbReference>
<keyword evidence="1" id="KW-0963">Cytoplasm</keyword>
<dbReference type="HAMAP" id="MF_00279">
    <property type="entry name" value="PdxJ"/>
    <property type="match status" value="1"/>
</dbReference>
<gene>
    <name evidence="4" type="ORF">MNBD_NITROSPINAE02-715</name>
</gene>
<keyword evidence="2 4" id="KW-0808">Transferase</keyword>
<dbReference type="Pfam" id="PF03740">
    <property type="entry name" value="PdxJ"/>
    <property type="match status" value="1"/>
</dbReference>
<evidence type="ECO:0000256" key="1">
    <source>
        <dbReference type="ARBA" id="ARBA00022490"/>
    </source>
</evidence>
<dbReference type="GO" id="GO:0005829">
    <property type="term" value="C:cytosol"/>
    <property type="evidence" value="ECO:0007669"/>
    <property type="project" value="TreeGrafter"/>
</dbReference>
<dbReference type="AlphaFoldDB" id="A0A3B1C392"/>
<dbReference type="GO" id="GO:0008615">
    <property type="term" value="P:pyridoxine biosynthetic process"/>
    <property type="evidence" value="ECO:0007669"/>
    <property type="project" value="UniProtKB-KW"/>
</dbReference>
<name>A0A3B1C392_9ZZZZ</name>
<dbReference type="Gene3D" id="3.20.20.70">
    <property type="entry name" value="Aldolase class I"/>
    <property type="match status" value="1"/>
</dbReference>
<evidence type="ECO:0000256" key="3">
    <source>
        <dbReference type="ARBA" id="ARBA00023096"/>
    </source>
</evidence>
<dbReference type="NCBIfam" id="NF003627">
    <property type="entry name" value="PRK05265.1-5"/>
    <property type="match status" value="1"/>
</dbReference>
<protein>
    <submittedName>
        <fullName evidence="4">Pyridoxine 5'-phosphate synthase</fullName>
        <ecNumber evidence="4">2.6.99.2</ecNumber>
    </submittedName>
</protein>
<dbReference type="SUPFAM" id="SSF63892">
    <property type="entry name" value="Pyridoxine 5'-phosphate synthase"/>
    <property type="match status" value="1"/>
</dbReference>
<dbReference type="PANTHER" id="PTHR30456">
    <property type="entry name" value="PYRIDOXINE 5'-PHOSPHATE SYNTHASE"/>
    <property type="match status" value="1"/>
</dbReference>
<dbReference type="InterPro" id="IPR013785">
    <property type="entry name" value="Aldolase_TIM"/>
</dbReference>
<dbReference type="InterPro" id="IPR004569">
    <property type="entry name" value="PyrdxlP_synth_PdxJ"/>
</dbReference>
<sequence>MARLCVNVDHTATVRQARLIHYPDPLEAALLAEEAGAVGITVHLREDRRHIQDADVFKIRKAIHTKLNLEMAPVDEIIAIAHKVRPYQVTFVPEKRREVTTEGGLNVARGQKRLAGIVADFRKKKIVVSLFIDPDPEMVKAAAGIGAGAVEFNTGSYSEAGTKRDIARELKKIVAAAKTCDEMNIHAHAGHGLHLGNVAPVAAIGNIEELNIGHSIIGRAIMVGMKEAVTEMIAAMDTGAPPRS</sequence>
<accession>A0A3B1C392</accession>
<dbReference type="PANTHER" id="PTHR30456:SF0">
    <property type="entry name" value="PYRIDOXINE 5'-PHOSPHATE SYNTHASE"/>
    <property type="match status" value="1"/>
</dbReference>
<proteinExistence type="inferred from homology"/>
<dbReference type="EC" id="2.6.99.2" evidence="4"/>